<dbReference type="Pfam" id="PF00350">
    <property type="entry name" value="Dynamin_N"/>
    <property type="match status" value="1"/>
</dbReference>
<evidence type="ECO:0000259" key="6">
    <source>
        <dbReference type="Pfam" id="PF00350"/>
    </source>
</evidence>
<proteinExistence type="predicted"/>
<dbReference type="InterPro" id="IPR027417">
    <property type="entry name" value="P-loop_NTPase"/>
</dbReference>
<evidence type="ECO:0000256" key="4">
    <source>
        <dbReference type="ARBA" id="ARBA00023134"/>
    </source>
</evidence>
<dbReference type="Proteomes" id="UP000287547">
    <property type="component" value="Unassembled WGS sequence"/>
</dbReference>
<keyword evidence="2" id="KW-0547">Nucleotide-binding</keyword>
<organism evidence="7 8">
    <name type="scientific">Kibdelosporangium aridum</name>
    <dbReference type="NCBI Taxonomy" id="2030"/>
    <lineage>
        <taxon>Bacteria</taxon>
        <taxon>Bacillati</taxon>
        <taxon>Actinomycetota</taxon>
        <taxon>Actinomycetes</taxon>
        <taxon>Pseudonocardiales</taxon>
        <taxon>Pseudonocardiaceae</taxon>
        <taxon>Kibdelosporangium</taxon>
    </lineage>
</organism>
<sequence length="506" mass="53654">MAGPLSAAVAQLCVRLQPQVSARTAAGFREVLRRLSAPLQVAVAGRIKSGKSTLVNALIGRRVAPTDVGECTRLVTRFQYGTVDRVEVIFTDGRKQVLPFDAHGMIPATLDVDFDQVSHIEAYLTNAVLRELTVIDTPGLGSLDAASVARTEQLLGAAKPDEEESNDLDDTSRNAVAGAEAVLYVVTQGVRADDQQALAAFTAATASREAGPVNAIAVLNKADTIAPESVTGADGDVWKAASLLAEKQAVTLKPRVADVLPVIGLLAETAESGGFTQADADALKQLAQLDDVTWEMMLVSADIFTTWDCDVPSGTRLRLLEKLDLYGIGQAVEALRAEPELTAGALRRKLLDASGLATVRARLDAVFRARADGIKAAAALASVTALAQASGDLGERQKVHDAIEVLLAKPEAHALRLLEALTLVTSGAVAMPEDLAEEVLRVGGSADVGEQLGMKGRPQHELVAYALERAGWWRSFASFGATPAQSRVAHVVHRAYFLIWQQLRGN</sequence>
<dbReference type="GO" id="GO:0016020">
    <property type="term" value="C:membrane"/>
    <property type="evidence" value="ECO:0007669"/>
    <property type="project" value="UniProtKB-SubCell"/>
</dbReference>
<dbReference type="GO" id="GO:0005525">
    <property type="term" value="F:GTP binding"/>
    <property type="evidence" value="ECO:0007669"/>
    <property type="project" value="UniProtKB-KW"/>
</dbReference>
<dbReference type="InterPro" id="IPR027094">
    <property type="entry name" value="Mitofusin_fam"/>
</dbReference>
<protein>
    <submittedName>
        <fullName evidence="7">GTPase</fullName>
    </submittedName>
</protein>
<dbReference type="GO" id="GO:0003924">
    <property type="term" value="F:GTPase activity"/>
    <property type="evidence" value="ECO:0007669"/>
    <property type="project" value="InterPro"/>
</dbReference>
<feature type="domain" description="Dynamin N-terminal" evidence="6">
    <location>
        <begin position="41"/>
        <end position="198"/>
    </location>
</feature>
<evidence type="ECO:0000256" key="5">
    <source>
        <dbReference type="ARBA" id="ARBA00023136"/>
    </source>
</evidence>
<dbReference type="Gene3D" id="3.40.50.300">
    <property type="entry name" value="P-loop containing nucleotide triphosphate hydrolases"/>
    <property type="match status" value="1"/>
</dbReference>
<dbReference type="InterPro" id="IPR045063">
    <property type="entry name" value="Dynamin_N"/>
</dbReference>
<gene>
    <name evidence="7" type="ORF">DMH04_20900</name>
</gene>
<evidence type="ECO:0000256" key="1">
    <source>
        <dbReference type="ARBA" id="ARBA00004370"/>
    </source>
</evidence>
<accession>A0A428Z9G5</accession>
<dbReference type="EMBL" id="QHKI01000016">
    <property type="protein sequence ID" value="RSM84628.1"/>
    <property type="molecule type" value="Genomic_DNA"/>
</dbReference>
<dbReference type="PANTHER" id="PTHR10465">
    <property type="entry name" value="TRANSMEMBRANE GTPASE FZO1"/>
    <property type="match status" value="1"/>
</dbReference>
<name>A0A428Z9G5_KIBAR</name>
<dbReference type="AlphaFoldDB" id="A0A428Z9G5"/>
<dbReference type="SUPFAM" id="SSF52540">
    <property type="entry name" value="P-loop containing nucleoside triphosphate hydrolases"/>
    <property type="match status" value="1"/>
</dbReference>
<dbReference type="OrthoDB" id="4379468at2"/>
<dbReference type="PANTHER" id="PTHR10465:SF0">
    <property type="entry name" value="SARCALUMENIN"/>
    <property type="match status" value="1"/>
</dbReference>
<keyword evidence="5" id="KW-0472">Membrane</keyword>
<keyword evidence="3" id="KW-0378">Hydrolase</keyword>
<evidence type="ECO:0000313" key="8">
    <source>
        <dbReference type="Proteomes" id="UP000287547"/>
    </source>
</evidence>
<comment type="caution">
    <text evidence="7">The sequence shown here is derived from an EMBL/GenBank/DDBJ whole genome shotgun (WGS) entry which is preliminary data.</text>
</comment>
<keyword evidence="4" id="KW-0342">GTP-binding</keyword>
<comment type="subcellular location">
    <subcellularLocation>
        <location evidence="1">Membrane</location>
    </subcellularLocation>
</comment>
<reference evidence="7 8" key="1">
    <citation type="submission" date="2018-05" db="EMBL/GenBank/DDBJ databases">
        <title>Evolution of GPA BGCs.</title>
        <authorList>
            <person name="Waglechner N."/>
            <person name="Wright G.D."/>
        </authorList>
    </citation>
    <scope>NUCLEOTIDE SEQUENCE [LARGE SCALE GENOMIC DNA]</scope>
    <source>
        <strain evidence="7 8">A82846</strain>
    </source>
</reference>
<evidence type="ECO:0000256" key="3">
    <source>
        <dbReference type="ARBA" id="ARBA00022801"/>
    </source>
</evidence>
<evidence type="ECO:0000313" key="7">
    <source>
        <dbReference type="EMBL" id="RSM84628.1"/>
    </source>
</evidence>
<evidence type="ECO:0000256" key="2">
    <source>
        <dbReference type="ARBA" id="ARBA00022741"/>
    </source>
</evidence>